<dbReference type="InterPro" id="IPR006058">
    <property type="entry name" value="2Fe2S_fd_BS"/>
</dbReference>
<feature type="compositionally biased region" description="Low complexity" evidence="6">
    <location>
        <begin position="299"/>
        <end position="317"/>
    </location>
</feature>
<dbReference type="InterPro" id="IPR001041">
    <property type="entry name" value="2Fe-2S_ferredoxin-type"/>
</dbReference>
<protein>
    <recommendedName>
        <fullName evidence="7">2Fe-2S ferredoxin-type domain-containing protein</fullName>
    </recommendedName>
</protein>
<sequence>MSGAPHDNRNYPDDEGNVEGHPDRNANRNPEQYGSPGTPDPYAQGGPGGPGGPYGQERPQAWGTGEYDADATAFVQLPPDGLPPQDMPLAAPGTGQGGYTPPPIDPTPPHGSPMTPAAATDPSATGHWTMPFAGTAPEASGHAPAAEPEAEPEQETYGGPAAALGQGAAAALAGSHEARTQRRPLGEGGGAGTPGVPGSDPAVPGTGVPGGEPAVPGAPSVPGTPGVPGAGGTVADAGAVAEPWQAEPAPMTPAAPPAPAPAPEEWPGAAPVPAQPEPALSEPEPGPAPSPEPSREVAVEAAEPVGAEPSPEPGADAAEADADDPFAPNTPAVDSEHPHTSYVLHVNGVDRPVTSAWIGESLLYVLRERLGLAGAKDGCAQGECGACSVQVDGRLVASCLVPAATTAGCEIRTVEGLASGGVPSDVQCALAESGSVQCGFCVPGLAMTVHDLLEGNHAPSELETRQAISGNLCRCSGYRGVLDAVQKVVSDRSAQAASAEGAGGHDAEIPQQARHPEWGGA</sequence>
<dbReference type="Gene3D" id="1.10.150.120">
    <property type="entry name" value="[2Fe-2S]-binding domain"/>
    <property type="match status" value="1"/>
</dbReference>
<dbReference type="Proteomes" id="UP001500016">
    <property type="component" value="Unassembled WGS sequence"/>
</dbReference>
<feature type="compositionally biased region" description="Low complexity" evidence="6">
    <location>
        <begin position="233"/>
        <end position="249"/>
    </location>
</feature>
<evidence type="ECO:0000313" key="8">
    <source>
        <dbReference type="EMBL" id="GAA2090996.1"/>
    </source>
</evidence>
<keyword evidence="9" id="KW-1185">Reference proteome</keyword>
<evidence type="ECO:0000256" key="3">
    <source>
        <dbReference type="ARBA" id="ARBA00023002"/>
    </source>
</evidence>
<evidence type="ECO:0000313" key="9">
    <source>
        <dbReference type="Proteomes" id="UP001500016"/>
    </source>
</evidence>
<evidence type="ECO:0000256" key="1">
    <source>
        <dbReference type="ARBA" id="ARBA00022714"/>
    </source>
</evidence>
<feature type="compositionally biased region" description="Low complexity" evidence="6">
    <location>
        <begin position="196"/>
        <end position="224"/>
    </location>
</feature>
<accession>A0ABN2WF56</accession>
<dbReference type="PANTHER" id="PTHR44379:SF8">
    <property type="entry name" value="XANTHINE DEHYDROGENASE IRON-SULFUR-BINDING SUBUNIT XDHC-RELATED"/>
    <property type="match status" value="1"/>
</dbReference>
<feature type="compositionally biased region" description="Basic and acidic residues" evidence="6">
    <location>
        <begin position="503"/>
        <end position="521"/>
    </location>
</feature>
<feature type="compositionally biased region" description="Low complexity" evidence="6">
    <location>
        <begin position="265"/>
        <end position="283"/>
    </location>
</feature>
<feature type="compositionally biased region" description="Basic and acidic residues" evidence="6">
    <location>
        <begin position="1"/>
        <end position="26"/>
    </location>
</feature>
<dbReference type="PANTHER" id="PTHR44379">
    <property type="entry name" value="OXIDOREDUCTASE WITH IRON-SULFUR SUBUNIT"/>
    <property type="match status" value="1"/>
</dbReference>
<dbReference type="PROSITE" id="PS51085">
    <property type="entry name" value="2FE2S_FER_2"/>
    <property type="match status" value="1"/>
</dbReference>
<keyword evidence="3" id="KW-0560">Oxidoreductase</keyword>
<dbReference type="InterPro" id="IPR036884">
    <property type="entry name" value="2Fe-2S-bd_dom_sf"/>
</dbReference>
<evidence type="ECO:0000256" key="6">
    <source>
        <dbReference type="SAM" id="MobiDB-lite"/>
    </source>
</evidence>
<reference evidence="8 9" key="1">
    <citation type="journal article" date="2019" name="Int. J. Syst. Evol. Microbiol.">
        <title>The Global Catalogue of Microorganisms (GCM) 10K type strain sequencing project: providing services to taxonomists for standard genome sequencing and annotation.</title>
        <authorList>
            <consortium name="The Broad Institute Genomics Platform"/>
            <consortium name="The Broad Institute Genome Sequencing Center for Infectious Disease"/>
            <person name="Wu L."/>
            <person name="Ma J."/>
        </authorList>
    </citation>
    <scope>NUCLEOTIDE SEQUENCE [LARGE SCALE GENOMIC DNA]</scope>
    <source>
        <strain evidence="8 9">JCM 15478</strain>
    </source>
</reference>
<dbReference type="CDD" id="cd00207">
    <property type="entry name" value="fer2"/>
    <property type="match status" value="1"/>
</dbReference>
<dbReference type="RefSeq" id="WP_344532103.1">
    <property type="nucleotide sequence ID" value="NZ_BAAAPE010000013.1"/>
</dbReference>
<dbReference type="Pfam" id="PF01799">
    <property type="entry name" value="Fer2_2"/>
    <property type="match status" value="1"/>
</dbReference>
<comment type="caution">
    <text evidence="8">The sequence shown here is derived from an EMBL/GenBank/DDBJ whole genome shotgun (WGS) entry which is preliminary data.</text>
</comment>
<feature type="compositionally biased region" description="Low complexity" evidence="6">
    <location>
        <begin position="136"/>
        <end position="147"/>
    </location>
</feature>
<dbReference type="EMBL" id="BAAAPE010000013">
    <property type="protein sequence ID" value="GAA2090996.1"/>
    <property type="molecule type" value="Genomic_DNA"/>
</dbReference>
<feature type="compositionally biased region" description="Gly residues" evidence="6">
    <location>
        <begin position="186"/>
        <end position="195"/>
    </location>
</feature>
<feature type="domain" description="2Fe-2S ferredoxin-type" evidence="7">
    <location>
        <begin position="340"/>
        <end position="417"/>
    </location>
</feature>
<dbReference type="PROSITE" id="PS00197">
    <property type="entry name" value="2FE2S_FER_1"/>
    <property type="match status" value="1"/>
</dbReference>
<dbReference type="InterPro" id="IPR036010">
    <property type="entry name" value="2Fe-2S_ferredoxin-like_sf"/>
</dbReference>
<dbReference type="Gene3D" id="3.10.20.30">
    <property type="match status" value="1"/>
</dbReference>
<feature type="compositionally biased region" description="Gly residues" evidence="6">
    <location>
        <begin position="45"/>
        <end position="54"/>
    </location>
</feature>
<keyword evidence="4" id="KW-0408">Iron</keyword>
<keyword evidence="1" id="KW-0001">2Fe-2S</keyword>
<feature type="compositionally biased region" description="Low complexity" evidence="6">
    <location>
        <begin position="158"/>
        <end position="174"/>
    </location>
</feature>
<feature type="compositionally biased region" description="Pro residues" evidence="6">
    <location>
        <begin position="100"/>
        <end position="111"/>
    </location>
</feature>
<dbReference type="InterPro" id="IPR051452">
    <property type="entry name" value="Diverse_Oxidoreductases"/>
</dbReference>
<evidence type="ECO:0000256" key="5">
    <source>
        <dbReference type="ARBA" id="ARBA00023014"/>
    </source>
</evidence>
<proteinExistence type="predicted"/>
<gene>
    <name evidence="8" type="ORF">GCM10009801_56380</name>
</gene>
<organism evidence="8 9">
    <name type="scientific">Streptomyces albiaxialis</name>
    <dbReference type="NCBI Taxonomy" id="329523"/>
    <lineage>
        <taxon>Bacteria</taxon>
        <taxon>Bacillati</taxon>
        <taxon>Actinomycetota</taxon>
        <taxon>Actinomycetes</taxon>
        <taxon>Kitasatosporales</taxon>
        <taxon>Streptomycetaceae</taxon>
        <taxon>Streptomyces</taxon>
    </lineage>
</organism>
<keyword evidence="5" id="KW-0411">Iron-sulfur</keyword>
<name>A0ABN2WF56_9ACTN</name>
<evidence type="ECO:0000259" key="7">
    <source>
        <dbReference type="PROSITE" id="PS51085"/>
    </source>
</evidence>
<dbReference type="Pfam" id="PF00111">
    <property type="entry name" value="Fer2"/>
    <property type="match status" value="1"/>
</dbReference>
<dbReference type="SUPFAM" id="SSF47741">
    <property type="entry name" value="CO dehydrogenase ISP C-domain like"/>
    <property type="match status" value="1"/>
</dbReference>
<evidence type="ECO:0000256" key="4">
    <source>
        <dbReference type="ARBA" id="ARBA00023004"/>
    </source>
</evidence>
<dbReference type="InterPro" id="IPR002888">
    <property type="entry name" value="2Fe-2S-bd"/>
</dbReference>
<feature type="region of interest" description="Disordered" evidence="6">
    <location>
        <begin position="496"/>
        <end position="521"/>
    </location>
</feature>
<dbReference type="InterPro" id="IPR012675">
    <property type="entry name" value="Beta-grasp_dom_sf"/>
</dbReference>
<feature type="compositionally biased region" description="Pro residues" evidence="6">
    <location>
        <begin position="250"/>
        <end position="264"/>
    </location>
</feature>
<dbReference type="SUPFAM" id="SSF54292">
    <property type="entry name" value="2Fe-2S ferredoxin-like"/>
    <property type="match status" value="1"/>
</dbReference>
<feature type="region of interest" description="Disordered" evidence="6">
    <location>
        <begin position="1"/>
        <end position="337"/>
    </location>
</feature>
<evidence type="ECO:0000256" key="2">
    <source>
        <dbReference type="ARBA" id="ARBA00022723"/>
    </source>
</evidence>
<keyword evidence="2" id="KW-0479">Metal-binding</keyword>